<feature type="region of interest" description="Disordered" evidence="1">
    <location>
        <begin position="1"/>
        <end position="49"/>
    </location>
</feature>
<feature type="compositionally biased region" description="Polar residues" evidence="1">
    <location>
        <begin position="34"/>
        <end position="44"/>
    </location>
</feature>
<proteinExistence type="predicted"/>
<accession>A0A8D7ZYI0</accession>
<reference evidence="2" key="1">
    <citation type="submission" date="2021-05" db="EMBL/GenBank/DDBJ databases">
        <authorList>
            <person name="Alioto T."/>
            <person name="Alioto T."/>
            <person name="Gomez Garrido J."/>
        </authorList>
    </citation>
    <scope>NUCLEOTIDE SEQUENCE</scope>
</reference>
<feature type="compositionally biased region" description="Basic and acidic residues" evidence="1">
    <location>
        <begin position="1"/>
        <end position="10"/>
    </location>
</feature>
<evidence type="ECO:0000313" key="2">
    <source>
        <dbReference type="EMBL" id="CAG6446185.1"/>
    </source>
</evidence>
<protein>
    <submittedName>
        <fullName evidence="2">(northern house mosquito) hypothetical protein</fullName>
    </submittedName>
</protein>
<organism evidence="2">
    <name type="scientific">Culex pipiens</name>
    <name type="common">House mosquito</name>
    <dbReference type="NCBI Taxonomy" id="7175"/>
    <lineage>
        <taxon>Eukaryota</taxon>
        <taxon>Metazoa</taxon>
        <taxon>Ecdysozoa</taxon>
        <taxon>Arthropoda</taxon>
        <taxon>Hexapoda</taxon>
        <taxon>Insecta</taxon>
        <taxon>Pterygota</taxon>
        <taxon>Neoptera</taxon>
        <taxon>Endopterygota</taxon>
        <taxon>Diptera</taxon>
        <taxon>Nematocera</taxon>
        <taxon>Culicoidea</taxon>
        <taxon>Culicidae</taxon>
        <taxon>Culicinae</taxon>
        <taxon>Culicini</taxon>
        <taxon>Culex</taxon>
        <taxon>Culex</taxon>
    </lineage>
</organism>
<dbReference type="AlphaFoldDB" id="A0A8D7ZYI0"/>
<name>A0A8D7ZYI0_CULPI</name>
<sequence length="99" mass="11108">MGTDGPRADRTSTGGGKFVSRRFPSRAAKKENKQTNQRPQTPGSPLSADPVYIDNFTLKLSYKSESFMRTKCRTARGYSVWRMRLCACLPFLLAAVSER</sequence>
<evidence type="ECO:0000256" key="1">
    <source>
        <dbReference type="SAM" id="MobiDB-lite"/>
    </source>
</evidence>
<dbReference type="EMBL" id="HBUE01006408">
    <property type="protein sequence ID" value="CAG6446185.1"/>
    <property type="molecule type" value="Transcribed_RNA"/>
</dbReference>